<organism evidence="7 10">
    <name type="scientific">Pyrobaculum aerophilum</name>
    <dbReference type="NCBI Taxonomy" id="13773"/>
    <lineage>
        <taxon>Archaea</taxon>
        <taxon>Thermoproteota</taxon>
        <taxon>Thermoprotei</taxon>
        <taxon>Thermoproteales</taxon>
        <taxon>Thermoproteaceae</taxon>
        <taxon>Pyrobaculum</taxon>
    </lineage>
</organism>
<reference evidence="9 10" key="1">
    <citation type="submission" date="2017-07" db="EMBL/GenBank/DDBJ databases">
        <title>Draft genome sequence of aerobic hyperthermophilic archaea, Pyrobaculum aerophilum YKB31 and YKB32.</title>
        <authorList>
            <person name="Mochizuki T."/>
            <person name="Berliner A.J."/>
            <person name="Yoshida-Takashima Y."/>
            <person name="Takaki Y."/>
            <person name="Nunoura T."/>
            <person name="Takai K."/>
        </authorList>
    </citation>
    <scope>NUCLEOTIDE SEQUENCE [LARGE SCALE GENOMIC DNA]</scope>
    <source>
        <strain evidence="7 10">YKB31</strain>
        <strain evidence="8 9">YKB32</strain>
    </source>
</reference>
<keyword evidence="4 6" id="KW-1133">Transmembrane helix</keyword>
<comment type="subcellular location">
    <subcellularLocation>
        <location evidence="1">Cell membrane</location>
        <topology evidence="1">Multi-pass membrane protein</topology>
    </subcellularLocation>
</comment>
<evidence type="ECO:0000256" key="2">
    <source>
        <dbReference type="ARBA" id="ARBA00022475"/>
    </source>
</evidence>
<dbReference type="GO" id="GO:0006865">
    <property type="term" value="P:amino acid transport"/>
    <property type="evidence" value="ECO:0007669"/>
    <property type="project" value="InterPro"/>
</dbReference>
<dbReference type="InterPro" id="IPR001123">
    <property type="entry name" value="LeuE-type"/>
</dbReference>
<sequence length="200" mass="21632">MSFASFLSGLWLGYSLAVPPGPMNALIAAWALRSFRHGFAVGAGAMSADFILMLITVLLYTVLKNLGNSVFLPFSLAGGIFFLYLAYKIGRSHAPSKREANGGSPLRGYFLGLSLGLINPYQIGWWLTAGLSSIHNFGVEWAAGLFLAILTWIVAFPAAVRAGWELNSKATWLAIKIFSVTTLSAFGLFFLIRVIYSVLG</sequence>
<proteinExistence type="predicted"/>
<dbReference type="EMBL" id="NMUF01000013">
    <property type="protein sequence ID" value="RFA98955.1"/>
    <property type="molecule type" value="Genomic_DNA"/>
</dbReference>
<keyword evidence="2" id="KW-1003">Cell membrane</keyword>
<keyword evidence="3 6" id="KW-0812">Transmembrane</keyword>
<feature type="transmembrane region" description="Helical" evidence="6">
    <location>
        <begin position="172"/>
        <end position="196"/>
    </location>
</feature>
<feature type="transmembrane region" description="Helical" evidence="6">
    <location>
        <begin position="12"/>
        <end position="32"/>
    </location>
</feature>
<evidence type="ECO:0000313" key="9">
    <source>
        <dbReference type="Proteomes" id="UP000256877"/>
    </source>
</evidence>
<dbReference type="Pfam" id="PF01810">
    <property type="entry name" value="LysE"/>
    <property type="match status" value="1"/>
</dbReference>
<dbReference type="GO" id="GO:0005886">
    <property type="term" value="C:plasma membrane"/>
    <property type="evidence" value="ECO:0007669"/>
    <property type="project" value="UniProtKB-SubCell"/>
</dbReference>
<accession>A0A371QV96</accession>
<dbReference type="EMBL" id="NMUE01000049">
    <property type="protein sequence ID" value="RFA93936.1"/>
    <property type="molecule type" value="Genomic_DNA"/>
</dbReference>
<name>A0A371QV96_9CREN</name>
<comment type="caution">
    <text evidence="7">The sequence shown here is derived from an EMBL/GenBank/DDBJ whole genome shotgun (WGS) entry which is preliminary data.</text>
</comment>
<feature type="transmembrane region" description="Helical" evidence="6">
    <location>
        <begin position="141"/>
        <end position="160"/>
    </location>
</feature>
<dbReference type="Proteomes" id="UP000257123">
    <property type="component" value="Unassembled WGS sequence"/>
</dbReference>
<evidence type="ECO:0000256" key="6">
    <source>
        <dbReference type="SAM" id="Phobius"/>
    </source>
</evidence>
<feature type="transmembrane region" description="Helical" evidence="6">
    <location>
        <begin position="69"/>
        <end position="87"/>
    </location>
</feature>
<evidence type="ECO:0000256" key="1">
    <source>
        <dbReference type="ARBA" id="ARBA00004651"/>
    </source>
</evidence>
<dbReference type="PANTHER" id="PTHR38825">
    <property type="entry name" value="LYSINE EXPORTER PROTEIN (LYSE/YGGA)"/>
    <property type="match status" value="1"/>
</dbReference>
<evidence type="ECO:0000313" key="8">
    <source>
        <dbReference type="EMBL" id="RFA98955.1"/>
    </source>
</evidence>
<evidence type="ECO:0000256" key="4">
    <source>
        <dbReference type="ARBA" id="ARBA00022989"/>
    </source>
</evidence>
<gene>
    <name evidence="7" type="ORF">CGL51_11690</name>
    <name evidence="8" type="ORF">CGL52_06035</name>
</gene>
<keyword evidence="5 6" id="KW-0472">Membrane</keyword>
<dbReference type="PANTHER" id="PTHR38825:SF2">
    <property type="entry name" value="LYSINE TRANSPORTER LYSE"/>
    <property type="match status" value="1"/>
</dbReference>
<evidence type="ECO:0000256" key="5">
    <source>
        <dbReference type="ARBA" id="ARBA00023136"/>
    </source>
</evidence>
<dbReference type="AlphaFoldDB" id="A0A371QV96"/>
<protein>
    <submittedName>
        <fullName evidence="7">Lysine transporter LysE</fullName>
    </submittedName>
</protein>
<dbReference type="OrthoDB" id="121309at2157"/>
<evidence type="ECO:0000313" key="10">
    <source>
        <dbReference type="Proteomes" id="UP000257123"/>
    </source>
</evidence>
<dbReference type="RefSeq" id="WP_116421837.1">
    <property type="nucleotide sequence ID" value="NZ_NMUE01000049.1"/>
</dbReference>
<evidence type="ECO:0000313" key="7">
    <source>
        <dbReference type="EMBL" id="RFA93936.1"/>
    </source>
</evidence>
<feature type="transmembrane region" description="Helical" evidence="6">
    <location>
        <begin position="108"/>
        <end position="129"/>
    </location>
</feature>
<evidence type="ECO:0000256" key="3">
    <source>
        <dbReference type="ARBA" id="ARBA00022692"/>
    </source>
</evidence>
<dbReference type="Proteomes" id="UP000256877">
    <property type="component" value="Unassembled WGS sequence"/>
</dbReference>
<feature type="transmembrane region" description="Helical" evidence="6">
    <location>
        <begin position="39"/>
        <end position="63"/>
    </location>
</feature>